<dbReference type="GO" id="GO:0016705">
    <property type="term" value="F:oxidoreductase activity, acting on paired donors, with incorporation or reduction of molecular oxygen"/>
    <property type="evidence" value="ECO:0007669"/>
    <property type="project" value="InterPro"/>
</dbReference>
<dbReference type="RefSeq" id="XP_038743612.1">
    <property type="nucleotide sequence ID" value="XM_038891238.1"/>
</dbReference>
<dbReference type="InterPro" id="IPR036661">
    <property type="entry name" value="Luciferase-like_sf"/>
</dbReference>
<keyword evidence="2" id="KW-1185">Reference proteome</keyword>
<protein>
    <submittedName>
        <fullName evidence="1">Uncharacterized protein</fullName>
    </submittedName>
</protein>
<dbReference type="Proteomes" id="UP000781932">
    <property type="component" value="Unassembled WGS sequence"/>
</dbReference>
<dbReference type="SUPFAM" id="SSF51679">
    <property type="entry name" value="Bacterial luciferase-like"/>
    <property type="match status" value="1"/>
</dbReference>
<organism evidence="1 2">
    <name type="scientific">Colletotrichum karsti</name>
    <dbReference type="NCBI Taxonomy" id="1095194"/>
    <lineage>
        <taxon>Eukaryota</taxon>
        <taxon>Fungi</taxon>
        <taxon>Dikarya</taxon>
        <taxon>Ascomycota</taxon>
        <taxon>Pezizomycotina</taxon>
        <taxon>Sordariomycetes</taxon>
        <taxon>Hypocreomycetidae</taxon>
        <taxon>Glomerellales</taxon>
        <taxon>Glomerellaceae</taxon>
        <taxon>Colletotrichum</taxon>
        <taxon>Colletotrichum boninense species complex</taxon>
    </lineage>
</organism>
<name>A0A9P6I398_9PEZI</name>
<gene>
    <name evidence="1" type="ORF">CkaCkLH20_08523</name>
</gene>
<reference evidence="1" key="2">
    <citation type="submission" date="2020-11" db="EMBL/GenBank/DDBJ databases">
        <title>Whole genome sequencing of Colletotrichum sp.</title>
        <authorList>
            <person name="Li H."/>
        </authorList>
    </citation>
    <scope>NUCLEOTIDE SEQUENCE</scope>
    <source>
        <strain evidence="1">CkLH20</strain>
    </source>
</reference>
<accession>A0A9P6I398</accession>
<evidence type="ECO:0000313" key="2">
    <source>
        <dbReference type="Proteomes" id="UP000781932"/>
    </source>
</evidence>
<dbReference type="OrthoDB" id="5140754at2759"/>
<sequence>MLSSPDEIKSALDAYRAHVASRNRKILEVYVPFIASAEPDEDADAGADDVEQLRMSSLRELVCADEEDFEELGIAAPGDVLERYDALAERLGLDGVTVSRGLAGERRQEWWDEYFDAVLSALKTKCREEVRGTIEIPAEVRTLAGFVDSVDEPGLPKDYASFLFWGLRDRIQGWGDHGRKAAETVRKSEEIMSGLDRTWEVAGGWELGDGGEEGTFCAVYCRREREEDEDEEEWEWRYTYVTHCDFSSWVFDTIPQILEWYREFRDDEDPPKVDDLDATDVLYGIF</sequence>
<comment type="caution">
    <text evidence="1">The sequence shown here is derived from an EMBL/GenBank/DDBJ whole genome shotgun (WGS) entry which is preliminary data.</text>
</comment>
<dbReference type="AlphaFoldDB" id="A0A9P6I398"/>
<dbReference type="GeneID" id="62164312"/>
<proteinExistence type="predicted"/>
<dbReference type="EMBL" id="JAATWM020000028">
    <property type="protein sequence ID" value="KAF9874151.1"/>
    <property type="molecule type" value="Genomic_DNA"/>
</dbReference>
<reference evidence="1" key="1">
    <citation type="submission" date="2020-03" db="EMBL/GenBank/DDBJ databases">
        <authorList>
            <person name="He L."/>
        </authorList>
    </citation>
    <scope>NUCLEOTIDE SEQUENCE</scope>
    <source>
        <strain evidence="1">CkLH20</strain>
    </source>
</reference>
<evidence type="ECO:0000313" key="1">
    <source>
        <dbReference type="EMBL" id="KAF9874151.1"/>
    </source>
</evidence>